<evidence type="ECO:0000256" key="1">
    <source>
        <dbReference type="SAM" id="Coils"/>
    </source>
</evidence>
<feature type="coiled-coil region" evidence="1">
    <location>
        <begin position="235"/>
        <end position="269"/>
    </location>
</feature>
<name>A0A9W7LG94_9STRA</name>
<feature type="coiled-coil region" evidence="1">
    <location>
        <begin position="1146"/>
        <end position="1173"/>
    </location>
</feature>
<feature type="region of interest" description="Disordered" evidence="2">
    <location>
        <begin position="2093"/>
        <end position="2117"/>
    </location>
</feature>
<feature type="coiled-coil region" evidence="1">
    <location>
        <begin position="1388"/>
        <end position="1492"/>
    </location>
</feature>
<dbReference type="OrthoDB" id="199533at2759"/>
<feature type="region of interest" description="Disordered" evidence="2">
    <location>
        <begin position="43"/>
        <end position="127"/>
    </location>
</feature>
<feature type="region of interest" description="Disordered" evidence="2">
    <location>
        <begin position="1"/>
        <end position="30"/>
    </location>
</feature>
<accession>A0A9W7LG94</accession>
<feature type="compositionally biased region" description="Polar residues" evidence="2">
    <location>
        <begin position="62"/>
        <end position="82"/>
    </location>
</feature>
<evidence type="ECO:0008006" key="5">
    <source>
        <dbReference type="Google" id="ProtNLM"/>
    </source>
</evidence>
<reference evidence="4" key="1">
    <citation type="journal article" date="2023" name="Commun. Biol.">
        <title>Genome analysis of Parmales, the sister group of diatoms, reveals the evolutionary specialization of diatoms from phago-mixotrophs to photoautotrophs.</title>
        <authorList>
            <person name="Ban H."/>
            <person name="Sato S."/>
            <person name="Yoshikawa S."/>
            <person name="Yamada K."/>
            <person name="Nakamura Y."/>
            <person name="Ichinomiya M."/>
            <person name="Sato N."/>
            <person name="Blanc-Mathieu R."/>
            <person name="Endo H."/>
            <person name="Kuwata A."/>
            <person name="Ogata H."/>
        </authorList>
    </citation>
    <scope>NUCLEOTIDE SEQUENCE [LARGE SCALE GENOMIC DNA]</scope>
</reference>
<dbReference type="PANTHER" id="PTHR23159">
    <property type="entry name" value="CENTROSOMAL PROTEIN 2"/>
    <property type="match status" value="1"/>
</dbReference>
<dbReference type="Gene3D" id="3.30.450.40">
    <property type="match status" value="1"/>
</dbReference>
<evidence type="ECO:0000313" key="3">
    <source>
        <dbReference type="EMBL" id="GMI49003.1"/>
    </source>
</evidence>
<feature type="coiled-coil region" evidence="1">
    <location>
        <begin position="907"/>
        <end position="944"/>
    </location>
</feature>
<comment type="caution">
    <text evidence="3">The sequence shown here is derived from an EMBL/GenBank/DDBJ whole genome shotgun (WGS) entry which is preliminary data.</text>
</comment>
<organism evidence="3 4">
    <name type="scientific">Triparma columacea</name>
    <dbReference type="NCBI Taxonomy" id="722753"/>
    <lineage>
        <taxon>Eukaryota</taxon>
        <taxon>Sar</taxon>
        <taxon>Stramenopiles</taxon>
        <taxon>Ochrophyta</taxon>
        <taxon>Bolidophyceae</taxon>
        <taxon>Parmales</taxon>
        <taxon>Triparmaceae</taxon>
        <taxon>Triparma</taxon>
    </lineage>
</organism>
<keyword evidence="4" id="KW-1185">Reference proteome</keyword>
<feature type="compositionally biased region" description="Low complexity" evidence="2">
    <location>
        <begin position="1"/>
        <end position="17"/>
    </location>
</feature>
<gene>
    <name evidence="3" type="ORF">TrCOL_g6223</name>
</gene>
<protein>
    <recommendedName>
        <fullName evidence="5">GAF domain-containing protein</fullName>
    </recommendedName>
</protein>
<feature type="coiled-coil region" evidence="1">
    <location>
        <begin position="3335"/>
        <end position="3383"/>
    </location>
</feature>
<evidence type="ECO:0000313" key="4">
    <source>
        <dbReference type="Proteomes" id="UP001165065"/>
    </source>
</evidence>
<dbReference type="PANTHER" id="PTHR23159:SF31">
    <property type="entry name" value="CENTROSOME-ASSOCIATED PROTEIN CEP250 ISOFORM X1"/>
    <property type="match status" value="1"/>
</dbReference>
<sequence>MMSSPTSKSPESHSSYPIPRGTVQVRKMEPKIRKFEIKYAEALKRLQDTPGRKAMGRPPWDNLSNDQNSPQGAASGDNIETSAQREQHVVKGAAVIGRPRRRRLLDPIEQAPPVSQQQEPGHPQVDHDDLIRPKQHDPFIDDASSFGAPASANEQEVDDTLSLSMLRAAPPPIQQAYSGKEDSDSVVGSPAYRMAGPASDENARTLMTRAAYVTKYNKSVLDISASSPPQSSHIDITARKEVARLREKVQRLSEEKMDNLRSIEALSRQELHRARSISNFYGGIRLAGRVRDIVKVVGRDAADIVGADKVMLYVLDPPIVGSSGGDVGGKSRVWTLQSMGNKLDDTLNTTIGREGRTEVIEAQLLQSGPVGECALRRERVEIEAGERVDLSRTRGLRESMARTGGWNGVELPQDDTRYAVGMLCIPVEEGDKIVGVLQAMGPRDKDGVETRLFEEDAVEAAEGVAREVAGRIEIEGERGRHRDDKRVKDVLEVLWKDTTEARHGGEMENLVRKVEDSIGDWGDEENVDVERVIIAFRPRGETYDEVWSESGRSEVREIDHDLLQWIRMSQMGVGGGNVKSQQGGILIETWKHKTIADDDCFEGGFLAVKYKDGSSGLGDESFGIQDDVGQEQNTGLGGLVELKAKLQSLSSFMADKVRVASSIDNNADAKRILKAFKASVVGRAEEDLDTICRKLSGAATISLPLPPLRLDVPKQPPMSLQVTSVHLLPTVSEGFVQTPSEDTGNKNKSKIVEIDDMWMGGSPMVLGWNDAQNFKETYHIRIRNRGGQSEVLVTVPLGSPSHGWLVFVGSAESHRLSADLFLDALPSSDPPSPLSLPATETWNHSSFDSIIEKTREVMRKAAGGVAEKSMEKELTKIRGLGRTVNGTVRSKIVTKNNVKEAFWRLRREVIEKKLEESSEMRERLAQSESELQELDEKGLALKRRIDVVESAWALERDINGASSPAEPLTDRDVTTKFKEWVEVTYESYGGVIPSRLCRENMGGLTSKLFGMLDHESREQGSAKWAVIEDTGKERDYMPAVDGAGIKSIFVAVIPGENGDGDVLRVGKAFPGCFEEWETRVLARISEAWGDVKRRMLRERNERKVVEKSIEFGEQWGKNGQHQTLQDGQEFAGGNVGKLVEVLDSVVATSRARLEEKEEDAKAYKELADSMTKRVRERELEDDQRKRVKEIVRAAGAAAAKCLEAGGGEDGGIGQLINTVHYDEDVKKVLGASTTQLWISCKDYLGEGADIKLKPSNIHPVFSGLVDGQYDMSWGNGMSKVIRDTISEGLGTEDEWNVVGGDMQKLIGCGCGFLVVKDLREDVIVAVVTYEEQEEFMREVSNEEKDSTRDAKDLLTKSLAACIRRAAEKRKSRRYEEGAKEGEGMKRDLKVAQASLMKLVEEKEGAEGEKRRSEERIRKEAEMLKETKEKLKKVEIGKEEVERVKIKLAAEAGRVKERCKELEGEVEEKNKRLSEVTREMNSLQAIVSQHEEVQRGFERTEVVFERIIMQGGSLGELAKGLGESLGIILKSESKSDEVDSVHVSLLRSPADSDGVFQLNADDFVGHTPTKNMVNNGIQTFNGPHSRGGEGRVFNLVCNEDKSVLLGVVEVDSVWENEVDILRPCIQAIVHAAAALAMKIHLTGDADALKAAADKGYGNERMLNAVLREWEKGIQSNPYDVAYEGRKDTEEEFEGSAVRMLNAGRGEDKGFDEDAKERFAVKLFKTVLLETGKSCLKSRDGEVVPFNQAISECVEDVALKVGARRELYVPVRFKLSELEVETRKDKDKRNCFRVGGVARFECFDGEFKESEVDYCKRIVRVVEPAISMSNARDEDKLSLQAAVGAISSLRNSADSSQVNEVRVLEVSRYLKNSLVALGSVASRIVKDQKILRDEGVVKNLCTALVMASIGNNGETEARLLTVERGGNGDYYFQNEVGEFEVIEKDTVEYGALAGKRGWREGMGYTTEGCTGDKSVVEAALEGYEGGVRCISCDIGDSTAVLTLVSKSIYGKDPVFEDEEKEVFEVFASFIGCLWAWGKEERAEAFMGSYDVASDEVEQKLRGKIMQLERTVKDLKESNKCKEEIIEEAEKAKAKESNKVQQLKPKFSGSEKSRRPAKPVGVVDSASLEAFVEGSKDLSILTARESRRGETEEVESVVKSVIVKLLGDSLVGDVTVEKGSGVEVDFPGSEAISFGSDLGGMRYKLGADKSSFNVFEGVTGNSLLDVYFSAVSGSDEKVLRCMRLVVPGVLASIMVGRAKSAAVQLESSLKSATHDADRGDRALRAIASLHTAAARFVGNTPHDEKELERKYIRRVSAKRFQAVSDAVCEAGELLLTSQHSRSLRKSYDRGCYIYFQDGEQELFGLELGEWKKKQLPDDDLTELVVNKVAQGTFDSYKTRSYDGRLVVFLPITSFGFLVLSGVDEGGVDGAIEWGEEVKVLMEGWFKKEVGYMLKSDESIDRGGGVVRAMRERRDGNKLRQAFGVWKYDLPSFLHTSVTFTAAGSISGADLTRKLVAAATQHSNDSEFSRTVEALVLEALDYTVGSVKLLRVSGVASEKVLFYGTEREVSDARALIDASGRVFDRARHVGGGVHGLCMVVRDHGDAFVPILGPIGVDGHLGAVGFLALRSTALPVKGERRFVLNEGVLETIRVAVGTALEVFEDGKGAEGRAEGQREAEKQERVRLVSVIQGICDCVEKASAATKSIVAGLEDHGGFVKPEYFYECFKESVEAALPKLLNVPAVVLSLEGSGKVEGANCVVLDLKGGANVTIWSPTGTGGVPKRLLDVMRAALDSALDLPVREVCEVNMAVHKRLVDTSAKMAGVEELKKEEEEDWKDEEARFEIIEKLKGFGAKIQDVWGEENEVKEEIGKLCREDLGLEVLWGADLGDVKGGVGGGGKCPVVVDGVAVAYMVQGGGGGNLAVGNLAVTDSAGLIAHKISEVRIRASLGSEISKLKGTCRVYKALEMYASGSMGKEGMRDGLRVLYGREVEIIEEGGGRRGERKETGGDGVVMGWPLSDPQWKFSFSKADGCSPDQNEAKSIDHICGSGIAYSSMLRHLILNVVNTPLEPFKMTLINVVKQSTGGNLWWVDGERVWGKDEYGRKVVVKVEEDWEAVTGTEGIDGDEVVVGYVDKTGIGGVIGLVWKLVEDYGDGVEGKKGGKHHHWGGVGKMSVWDVLLKGREQGGEEEEEVGIRQALGKVIGRAIEKVYPSKSIDVVLEGSTEEGGWVVWKSSLDLFDSVSGVFVGDVGECISTRSVVDEDAAMCYPVVDGRGTVAGCVRVGKVDSGELVEVERIVEEVGRGWGVVREWMRIAGEIEGVRNERDAAVYDRDQCKDEIKGMVKGVKEAEEMREEAEDKMRRVEVKFQSLRKSFKRLEVEKNILKKENEVMESFLSDGDKSLESAKLISEMRADNVLLSRALRDFLEDSTAGGAEEVEVGDLSLIGSIMDGEGEEEDV</sequence>
<dbReference type="InterPro" id="IPR029016">
    <property type="entry name" value="GAF-like_dom_sf"/>
</dbReference>
<dbReference type="EMBL" id="BRYA01000452">
    <property type="protein sequence ID" value="GMI49003.1"/>
    <property type="molecule type" value="Genomic_DNA"/>
</dbReference>
<dbReference type="Proteomes" id="UP001165065">
    <property type="component" value="Unassembled WGS sequence"/>
</dbReference>
<proteinExistence type="predicted"/>
<evidence type="ECO:0000256" key="2">
    <source>
        <dbReference type="SAM" id="MobiDB-lite"/>
    </source>
</evidence>
<keyword evidence="1" id="KW-0175">Coiled coil</keyword>